<dbReference type="Pfam" id="PF00023">
    <property type="entry name" value="Ank"/>
    <property type="match status" value="2"/>
</dbReference>
<feature type="repeat" description="ANK" evidence="3">
    <location>
        <begin position="673"/>
        <end position="705"/>
    </location>
</feature>
<feature type="repeat" description="ANK" evidence="3">
    <location>
        <begin position="782"/>
        <end position="814"/>
    </location>
</feature>
<name>A0AAN6J8E2_9PEZI</name>
<dbReference type="InterPro" id="IPR002110">
    <property type="entry name" value="Ankyrin_rpt"/>
</dbReference>
<sequence>MARTPDVVPEVQQSSNRLRSLVAFSLAKAREETKKKTKNTETRAAQLPKLLKIVDLLKKNQVHERAAELASSRKPQQRTLCQPIQKADGRFKKNGGDEKAFLQKLSPLDFRAVQERKLDNYCEVRSWFFESPQYAQWSKGKAWHLSCYGEPRCGKTTFAAAVARDIRSRANAGKTAVAVLFLAEEDRGRSVTTVPRIGTVQAVLRTILRQLIEDELDQGIPSALLQDLASSQTHTVDITPERVNDYTLAEVAKFDAVFVLIDGLDSLDQVTQAALRVEFARLNTLTHVRLMFIQAPDEVRRPPGIRCNRYQECDGSVVLYWHCKYCSDGDFHLCQACYDGGHRCSVESHVLEEPYHAVEVELRTPPHELVNYIQQRLDADIMSSSDLGRRLSDAQDVVRNVKNTVAAKAAGIFVLAKLYMDYLWEKQSLNETLDVLDGLPQYQTDYFNSLMDEVEEQTDDDRRLALAAMAVVSTSCWEARPLSFEELADALHDMLGDLAEDLTEHKLLQIAKGILTIEARVDTQVKPFHMDVSTYLVEECEERFADVGLDMAQLCFDSITAAKESFEDVYGQPWALLEQLNSKPFVRYALQFWGQHLSVSDSLEARESARQFLADYEESPGLQAATFLAFAHNDPWHRWPGSHKLHLCAWCGLEDLFAEERLTADVNATDAITERTALHVAVMRGQSAIVTDLLAANADTGRLSKQGRTPLWEAVEDYEAENGDLSIVNAILEHITPQALNAANPCSKGETVLLLALRLQKTEIAEVLSQHPDIDLSVQDGHGRTALHFAAQNGNAIIVQRIIERDEGGSLLNRCDLLGHRTPLMLMLEREYWGGEQDDEDDDDDDDDDENTATTTEDPRIMLLRLATQKAADVGVVDDSGRNLLHYAAWAADRLPVLRHLLSIKMNIDAKDKRGMTPLHYAAVSPEGDASVVETLLELGADVTATDAQGRTAHRIAVLRGASKDIISALETGSAASDAEPKDSLLWAQILFKAEDFLQAYGDGMAGLPDSMMSQTDPLGFTLLHCAVEARNTQIAQLLLNDSRVDLKATNLHGQTALLMALTDSLGDEKLLPILHLFLENNTHDFGFDRVDYLAQTALEIALSGWHNDIAIGVLQHCETVSLDQRQMRTLLMRAIEVDSEVAVRKLVEAGADVFICRRGDKLPSQVAEEEGAGARVVELLRDEECRALRTMRPVEAPSRVDSGLAMD</sequence>
<dbReference type="InterPro" id="IPR056884">
    <property type="entry name" value="NPHP3-like_N"/>
</dbReference>
<dbReference type="SMART" id="SM00248">
    <property type="entry name" value="ANK"/>
    <property type="match status" value="9"/>
</dbReference>
<evidence type="ECO:0000256" key="1">
    <source>
        <dbReference type="ARBA" id="ARBA00022737"/>
    </source>
</evidence>
<protein>
    <recommendedName>
        <fullName evidence="5">Nephrocystin 3-like N-terminal domain-containing protein</fullName>
    </recommendedName>
</protein>
<comment type="caution">
    <text evidence="6">The sequence shown here is derived from an EMBL/GenBank/DDBJ whole genome shotgun (WGS) entry which is preliminary data.</text>
</comment>
<dbReference type="PROSITE" id="PS50088">
    <property type="entry name" value="ANK_REPEAT"/>
    <property type="match status" value="4"/>
</dbReference>
<dbReference type="PRINTS" id="PR01415">
    <property type="entry name" value="ANKYRIN"/>
</dbReference>
<dbReference type="AlphaFoldDB" id="A0AAN6J8E2"/>
<dbReference type="PANTHER" id="PTHR24198">
    <property type="entry name" value="ANKYRIN REPEAT AND PROTEIN KINASE DOMAIN-CONTAINING PROTEIN"/>
    <property type="match status" value="1"/>
</dbReference>
<evidence type="ECO:0000259" key="5">
    <source>
        <dbReference type="Pfam" id="PF24883"/>
    </source>
</evidence>
<gene>
    <name evidence="6" type="ORF">LTR82_008742</name>
</gene>
<evidence type="ECO:0000256" key="2">
    <source>
        <dbReference type="ARBA" id="ARBA00023043"/>
    </source>
</evidence>
<evidence type="ECO:0000313" key="6">
    <source>
        <dbReference type="EMBL" id="KAK0320225.1"/>
    </source>
</evidence>
<accession>A0AAN6J8E2</accession>
<feature type="domain" description="Nephrocystin 3-like N-terminal" evidence="5">
    <location>
        <begin position="125"/>
        <end position="272"/>
    </location>
</feature>
<dbReference type="PANTHER" id="PTHR24198:SF165">
    <property type="entry name" value="ANKYRIN REPEAT-CONTAINING PROTEIN-RELATED"/>
    <property type="match status" value="1"/>
</dbReference>
<dbReference type="PROSITE" id="PS50297">
    <property type="entry name" value="ANK_REP_REGION"/>
    <property type="match status" value="3"/>
</dbReference>
<dbReference type="EMBL" id="JASUXU010000026">
    <property type="protein sequence ID" value="KAK0320225.1"/>
    <property type="molecule type" value="Genomic_DNA"/>
</dbReference>
<feature type="repeat" description="ANK" evidence="3">
    <location>
        <begin position="880"/>
        <end position="913"/>
    </location>
</feature>
<organism evidence="6 7">
    <name type="scientific">Friedmanniomyces endolithicus</name>
    <dbReference type="NCBI Taxonomy" id="329885"/>
    <lineage>
        <taxon>Eukaryota</taxon>
        <taxon>Fungi</taxon>
        <taxon>Dikarya</taxon>
        <taxon>Ascomycota</taxon>
        <taxon>Pezizomycotina</taxon>
        <taxon>Dothideomycetes</taxon>
        <taxon>Dothideomycetidae</taxon>
        <taxon>Mycosphaerellales</taxon>
        <taxon>Teratosphaeriaceae</taxon>
        <taxon>Friedmanniomyces</taxon>
    </lineage>
</organism>
<feature type="repeat" description="ANK" evidence="3">
    <location>
        <begin position="914"/>
        <end position="948"/>
    </location>
</feature>
<dbReference type="Proteomes" id="UP001168146">
    <property type="component" value="Unassembled WGS sequence"/>
</dbReference>
<feature type="compositionally biased region" description="Acidic residues" evidence="4">
    <location>
        <begin position="836"/>
        <end position="851"/>
    </location>
</feature>
<evidence type="ECO:0000313" key="7">
    <source>
        <dbReference type="Proteomes" id="UP001168146"/>
    </source>
</evidence>
<dbReference type="InterPro" id="IPR027417">
    <property type="entry name" value="P-loop_NTPase"/>
</dbReference>
<dbReference type="SUPFAM" id="SSF52540">
    <property type="entry name" value="P-loop containing nucleoside triphosphate hydrolases"/>
    <property type="match status" value="1"/>
</dbReference>
<dbReference type="Gene3D" id="3.40.50.300">
    <property type="entry name" value="P-loop containing nucleotide triphosphate hydrolases"/>
    <property type="match status" value="1"/>
</dbReference>
<dbReference type="SUPFAM" id="SSF48403">
    <property type="entry name" value="Ankyrin repeat"/>
    <property type="match status" value="3"/>
</dbReference>
<proteinExistence type="predicted"/>
<keyword evidence="1" id="KW-0677">Repeat</keyword>
<dbReference type="Pfam" id="PF12796">
    <property type="entry name" value="Ank_2"/>
    <property type="match status" value="2"/>
</dbReference>
<dbReference type="Gene3D" id="1.25.40.20">
    <property type="entry name" value="Ankyrin repeat-containing domain"/>
    <property type="match status" value="3"/>
</dbReference>
<evidence type="ECO:0000256" key="3">
    <source>
        <dbReference type="PROSITE-ProRule" id="PRU00023"/>
    </source>
</evidence>
<feature type="region of interest" description="Disordered" evidence="4">
    <location>
        <begin position="835"/>
        <end position="859"/>
    </location>
</feature>
<dbReference type="InterPro" id="IPR036770">
    <property type="entry name" value="Ankyrin_rpt-contain_sf"/>
</dbReference>
<evidence type="ECO:0000256" key="4">
    <source>
        <dbReference type="SAM" id="MobiDB-lite"/>
    </source>
</evidence>
<reference evidence="6" key="1">
    <citation type="submission" date="2021-12" db="EMBL/GenBank/DDBJ databases">
        <title>Black yeast isolated from Biological Soil Crust.</title>
        <authorList>
            <person name="Kurbessoian T."/>
        </authorList>
    </citation>
    <scope>NUCLEOTIDE SEQUENCE</scope>
    <source>
        <strain evidence="6">CCFEE 5208</strain>
    </source>
</reference>
<dbReference type="Pfam" id="PF24883">
    <property type="entry name" value="NPHP3_N"/>
    <property type="match status" value="1"/>
</dbReference>
<keyword evidence="2 3" id="KW-0040">ANK repeat</keyword>